<dbReference type="PATRIC" id="fig|572479.3.peg.1170"/>
<dbReference type="STRING" id="572479.Hprae_1158"/>
<organism evidence="1 2">
    <name type="scientific">Halanaerobium praevalens (strain ATCC 33744 / DSM 2228 / GSL)</name>
    <dbReference type="NCBI Taxonomy" id="572479"/>
    <lineage>
        <taxon>Bacteria</taxon>
        <taxon>Bacillati</taxon>
        <taxon>Bacillota</taxon>
        <taxon>Clostridia</taxon>
        <taxon>Halanaerobiales</taxon>
        <taxon>Halanaerobiaceae</taxon>
        <taxon>Halanaerobium</taxon>
    </lineage>
</organism>
<protein>
    <submittedName>
        <fullName evidence="1">C_GCAxxG_C_C family protein</fullName>
    </submittedName>
</protein>
<evidence type="ECO:0000313" key="2">
    <source>
        <dbReference type="Proteomes" id="UP000006866"/>
    </source>
</evidence>
<evidence type="ECO:0000313" key="1">
    <source>
        <dbReference type="EMBL" id="ADO77304.1"/>
    </source>
</evidence>
<dbReference type="OrthoDB" id="369897at2"/>
<dbReference type="Pfam" id="PF09719">
    <property type="entry name" value="C_GCAxxG_C_C"/>
    <property type="match status" value="1"/>
</dbReference>
<sequence length="174" mass="19270">MLDKEKEAFLESVYQSAFDYERDYGYCTQAVIAALDDHFKKIDKEVIKAIHPLAGGGALVGDGTCGALVGAMAAIGCYFGRSKKEFENNSEDWRFSSKLAKKVREKFVEEFGSVICNDVQKEKFGRGYDLWDSEDNKAFNEAGAHEDKCPDVTGKAAEFTAEILLEEGIETAHS</sequence>
<dbReference type="AlphaFoldDB" id="E3DM26"/>
<dbReference type="NCBIfam" id="TIGR01909">
    <property type="entry name" value="C_GCAxxG_C_C"/>
    <property type="match status" value="1"/>
</dbReference>
<accession>E3DM26</accession>
<dbReference type="EMBL" id="CP002175">
    <property type="protein sequence ID" value="ADO77304.1"/>
    <property type="molecule type" value="Genomic_DNA"/>
</dbReference>
<dbReference type="InterPro" id="IPR010181">
    <property type="entry name" value="CGCAxxGCC_motif"/>
</dbReference>
<reference evidence="1 2" key="2">
    <citation type="journal article" date="2011" name="Stand. Genomic Sci.">
        <title>Complete genome sequence of the extremely halophilic Halanaerobium praevalens type strain (GSL).</title>
        <authorList>
            <person name="Ivanova N."/>
            <person name="Sikorski J."/>
            <person name="Chertkov O."/>
            <person name="Nolan M."/>
            <person name="Lucas S."/>
            <person name="Hammon N."/>
            <person name="Deshpande S."/>
            <person name="Cheng J.F."/>
            <person name="Tapia R."/>
            <person name="Han C."/>
            <person name="Goodwin L."/>
            <person name="Pitluck S."/>
            <person name="Huntemann M."/>
            <person name="Liolios K."/>
            <person name="Pagani I."/>
            <person name="Mavromatis K."/>
            <person name="Ovchinikova G."/>
            <person name="Pati A."/>
            <person name="Chen A."/>
            <person name="Palaniappan K."/>
            <person name="Land M."/>
            <person name="Hauser L."/>
            <person name="Brambilla E.M."/>
            <person name="Kannan K.P."/>
            <person name="Rohde M."/>
            <person name="Tindall B.J."/>
            <person name="Goker M."/>
            <person name="Detter J.C."/>
            <person name="Woyke T."/>
            <person name="Bristow J."/>
            <person name="Eisen J.A."/>
            <person name="Markowitz V."/>
            <person name="Hugenholtz P."/>
            <person name="Kyrpides N.C."/>
            <person name="Klenk H.P."/>
            <person name="Lapidus A."/>
        </authorList>
    </citation>
    <scope>NUCLEOTIDE SEQUENCE [LARGE SCALE GENOMIC DNA]</scope>
    <source>
        <strain evidence="2">ATCC 33744 / DSM 2228 / GSL</strain>
    </source>
</reference>
<dbReference type="eggNOG" id="ENOG5032USH">
    <property type="taxonomic scope" value="Bacteria"/>
</dbReference>
<reference evidence="2" key="1">
    <citation type="submission" date="2010-10" db="EMBL/GenBank/DDBJ databases">
        <title>The complete genome of Halanaerobium praevalens DSM 2228.</title>
        <authorList>
            <consortium name="US DOE Joint Genome Institute (JGI-PGF)"/>
            <person name="Lucas S."/>
            <person name="Copeland A."/>
            <person name="Lapidus A."/>
            <person name="Glavina del Rio T."/>
            <person name="Dalin E."/>
            <person name="Tice H."/>
            <person name="Bruce D."/>
            <person name="Goodwin L."/>
            <person name="Pitluck S."/>
            <person name="Kyrpides N."/>
            <person name="Mavromatis K."/>
            <person name="Ivanova N."/>
            <person name="Ovchinnikova G."/>
            <person name="Chertkov O."/>
            <person name="Detter J.C."/>
            <person name="Han C."/>
            <person name="Larimer F."/>
            <person name="Land M."/>
            <person name="Hauser L."/>
            <person name="Markowitz V."/>
            <person name="Cheng J.-F."/>
            <person name="Hugenholtz P."/>
            <person name="Woyke T."/>
            <person name="Wu D."/>
            <person name="Tindall B."/>
            <person name="Pomrenke H.G."/>
            <person name="Brambilla E."/>
            <person name="Klenk H.-P."/>
            <person name="Eisen J.A."/>
        </authorList>
    </citation>
    <scope>NUCLEOTIDE SEQUENCE [LARGE SCALE GENOMIC DNA]</scope>
    <source>
        <strain evidence="2">ATCC 33744 / DSM 2228 / GSL</strain>
    </source>
</reference>
<proteinExistence type="predicted"/>
<dbReference type="HOGENOM" id="CLU_091283_0_1_9"/>
<dbReference type="Proteomes" id="UP000006866">
    <property type="component" value="Chromosome"/>
</dbReference>
<dbReference type="KEGG" id="hpk:Hprae_1158"/>
<keyword evidence="2" id="KW-1185">Reference proteome</keyword>
<name>E3DM26_HALPG</name>
<gene>
    <name evidence="1" type="ordered locus">Hprae_1158</name>
</gene>